<dbReference type="HOGENOM" id="CLU_190686_0_0_3"/>
<evidence type="ECO:0000313" key="1">
    <source>
        <dbReference type="EMBL" id="AFZ17474.1"/>
    </source>
</evidence>
<reference evidence="1 2" key="1">
    <citation type="submission" date="2012-06" db="EMBL/GenBank/DDBJ databases">
        <title>Finished chromosome of genome of Microcoleus sp. PCC 7113.</title>
        <authorList>
            <consortium name="US DOE Joint Genome Institute"/>
            <person name="Gugger M."/>
            <person name="Coursin T."/>
            <person name="Rippka R."/>
            <person name="Tandeau De Marsac N."/>
            <person name="Huntemann M."/>
            <person name="Wei C.-L."/>
            <person name="Han J."/>
            <person name="Detter J.C."/>
            <person name="Han C."/>
            <person name="Tapia R."/>
            <person name="Chen A."/>
            <person name="Kyrpides N."/>
            <person name="Mavromatis K."/>
            <person name="Markowitz V."/>
            <person name="Szeto E."/>
            <person name="Ivanova N."/>
            <person name="Pagani I."/>
            <person name="Pati A."/>
            <person name="Goodwin L."/>
            <person name="Nordberg H.P."/>
            <person name="Cantor M.N."/>
            <person name="Hua S.X."/>
            <person name="Woyke T."/>
            <person name="Kerfeld C.A."/>
        </authorList>
    </citation>
    <scope>NUCLEOTIDE SEQUENCE [LARGE SCALE GENOMIC DNA]</scope>
    <source>
        <strain evidence="1 2">PCC 7113</strain>
    </source>
</reference>
<dbReference type="Proteomes" id="UP000010471">
    <property type="component" value="Chromosome"/>
</dbReference>
<organism evidence="1 2">
    <name type="scientific">Allocoleopsis franciscana PCC 7113</name>
    <dbReference type="NCBI Taxonomy" id="1173027"/>
    <lineage>
        <taxon>Bacteria</taxon>
        <taxon>Bacillati</taxon>
        <taxon>Cyanobacteriota</taxon>
        <taxon>Cyanophyceae</taxon>
        <taxon>Coleofasciculales</taxon>
        <taxon>Coleofasciculaceae</taxon>
        <taxon>Allocoleopsis</taxon>
        <taxon>Allocoleopsis franciscana</taxon>
    </lineage>
</organism>
<name>K9WCI9_9CYAN</name>
<dbReference type="EMBL" id="CP003630">
    <property type="protein sequence ID" value="AFZ17474.1"/>
    <property type="molecule type" value="Genomic_DNA"/>
</dbReference>
<dbReference type="RefSeq" id="WP_015181630.1">
    <property type="nucleotide sequence ID" value="NC_019738.1"/>
</dbReference>
<keyword evidence="2" id="KW-1185">Reference proteome</keyword>
<protein>
    <submittedName>
        <fullName evidence="1">Uncharacterized protein</fullName>
    </submittedName>
</protein>
<proteinExistence type="predicted"/>
<accession>K9WCI9</accession>
<dbReference type="AlphaFoldDB" id="K9WCI9"/>
<dbReference type="KEGG" id="mic:Mic7113_1602"/>
<dbReference type="eggNOG" id="ENOG5033MDE">
    <property type="taxonomic scope" value="Bacteria"/>
</dbReference>
<sequence length="69" mass="7874">MNSISMMVPRFTRNQTVSFSGGVGRIKSYRPNSNQTWIYAIEMEMGPEPDFGRVGFETTILLPETEIQE</sequence>
<dbReference type="OrthoDB" id="532730at2"/>
<evidence type="ECO:0000313" key="2">
    <source>
        <dbReference type="Proteomes" id="UP000010471"/>
    </source>
</evidence>
<gene>
    <name evidence="1" type="ORF">Mic7113_1602</name>
</gene>